<name>A0A345XRY5_9ACTN</name>
<dbReference type="PANTHER" id="PTHR34978">
    <property type="entry name" value="POSSIBLE SENSOR-TRANSDUCER PROTEIN BLAR"/>
    <property type="match status" value="1"/>
</dbReference>
<dbReference type="GO" id="GO:0006508">
    <property type="term" value="P:proteolysis"/>
    <property type="evidence" value="ECO:0007669"/>
    <property type="project" value="UniProtKB-KW"/>
</dbReference>
<feature type="transmembrane region" description="Helical" evidence="7">
    <location>
        <begin position="283"/>
        <end position="304"/>
    </location>
</feature>
<gene>
    <name evidence="10" type="ORF">DVA86_18860</name>
</gene>
<keyword evidence="3 6" id="KW-0378">Hydrolase</keyword>
<evidence type="ECO:0000313" key="11">
    <source>
        <dbReference type="Proteomes" id="UP000254425"/>
    </source>
</evidence>
<feature type="signal peptide" evidence="8">
    <location>
        <begin position="1"/>
        <end position="18"/>
    </location>
</feature>
<feature type="chain" id="PRO_5039238872" evidence="8">
    <location>
        <begin position="19"/>
        <end position="329"/>
    </location>
</feature>
<keyword evidence="1 6" id="KW-0645">Protease</keyword>
<keyword evidence="11" id="KW-1185">Reference proteome</keyword>
<keyword evidence="2" id="KW-0479">Metal-binding</keyword>
<dbReference type="CDD" id="cd07326">
    <property type="entry name" value="M56_BlaR1_MecR1_like"/>
    <property type="match status" value="1"/>
</dbReference>
<feature type="transmembrane region" description="Helical" evidence="7">
    <location>
        <begin position="89"/>
        <end position="115"/>
    </location>
</feature>
<dbReference type="Gene3D" id="3.30.2010.10">
    <property type="entry name" value="Metalloproteases ('zincins'), catalytic domain"/>
    <property type="match status" value="1"/>
</dbReference>
<keyword evidence="4 6" id="KW-0862">Zinc</keyword>
<keyword evidence="7" id="KW-0812">Transmembrane</keyword>
<reference evidence="10 11" key="1">
    <citation type="submission" date="2018-07" db="EMBL/GenBank/DDBJ databases">
        <title>Draft genome of the type strain Streptomyces armeniacus ATCC 15676.</title>
        <authorList>
            <person name="Labana P."/>
            <person name="Gosse J.T."/>
            <person name="Boddy C.N."/>
        </authorList>
    </citation>
    <scope>NUCLEOTIDE SEQUENCE [LARGE SCALE GENOMIC DNA]</scope>
    <source>
        <strain evidence="10 11">ATCC 15676</strain>
    </source>
</reference>
<comment type="similarity">
    <text evidence="6">Belongs to the peptidase M48 family.</text>
</comment>
<comment type="cofactor">
    <cofactor evidence="6">
        <name>Zn(2+)</name>
        <dbReference type="ChEBI" id="CHEBI:29105"/>
    </cofactor>
    <text evidence="6">Binds 1 zinc ion per subunit.</text>
</comment>
<evidence type="ECO:0000259" key="9">
    <source>
        <dbReference type="Pfam" id="PF01435"/>
    </source>
</evidence>
<dbReference type="RefSeq" id="WP_208879808.1">
    <property type="nucleotide sequence ID" value="NZ_CP031320.1"/>
</dbReference>
<evidence type="ECO:0000313" key="10">
    <source>
        <dbReference type="EMBL" id="AXK34401.1"/>
    </source>
</evidence>
<dbReference type="InterPro" id="IPR001915">
    <property type="entry name" value="Peptidase_M48"/>
</dbReference>
<keyword evidence="8" id="KW-0732">Signal</keyword>
<dbReference type="EMBL" id="CP031320">
    <property type="protein sequence ID" value="AXK34401.1"/>
    <property type="molecule type" value="Genomic_DNA"/>
</dbReference>
<evidence type="ECO:0000256" key="2">
    <source>
        <dbReference type="ARBA" id="ARBA00022723"/>
    </source>
</evidence>
<evidence type="ECO:0000256" key="3">
    <source>
        <dbReference type="ARBA" id="ARBA00022801"/>
    </source>
</evidence>
<sequence length="329" mass="33689">MISAALLLGYAVMLAALAAPALGRAAWTVRAPRLGIWVWQALTASVVLSVVLAGLVVTVPTVRVSGSLGDMLHACALMLRAQYETPGGATAAATGSVLAAAVAGRMGWCLAAALWRARRERRAHARVLALVGTPDTALGVTVLEDARPAAYCLPGLGHRIVLTSAALAALEPKALAAVIAHERAHIRGRHHLVLAYAEALERAFPRTALFRTAATQTRRLVEMAADDEATARSDGPLPLAGALLELAGAGGRSGGPAASLAAGGDVAHRVRRLLGPRRPLRRAVSWVGAGTAAAVLVLPFVLAAQPAVAATSMNACPLLDAPAVSESAH</sequence>
<dbReference type="KEGG" id="sarm:DVA86_18860"/>
<dbReference type="AlphaFoldDB" id="A0A345XRY5"/>
<dbReference type="Proteomes" id="UP000254425">
    <property type="component" value="Chromosome"/>
</dbReference>
<evidence type="ECO:0000256" key="6">
    <source>
        <dbReference type="RuleBase" id="RU003983"/>
    </source>
</evidence>
<dbReference type="Pfam" id="PF01435">
    <property type="entry name" value="Peptidase_M48"/>
    <property type="match status" value="1"/>
</dbReference>
<organism evidence="10 11">
    <name type="scientific">Streptomyces armeniacus</name>
    <dbReference type="NCBI Taxonomy" id="83291"/>
    <lineage>
        <taxon>Bacteria</taxon>
        <taxon>Bacillati</taxon>
        <taxon>Actinomycetota</taxon>
        <taxon>Actinomycetes</taxon>
        <taxon>Kitasatosporales</taxon>
        <taxon>Streptomycetaceae</taxon>
        <taxon>Streptomyces</taxon>
    </lineage>
</organism>
<feature type="domain" description="Peptidase M48" evidence="9">
    <location>
        <begin position="121"/>
        <end position="210"/>
    </location>
</feature>
<dbReference type="InterPro" id="IPR052173">
    <property type="entry name" value="Beta-lactam_resp_regulator"/>
</dbReference>
<keyword evidence="7" id="KW-0472">Membrane</keyword>
<dbReference type="GO" id="GO:0046872">
    <property type="term" value="F:metal ion binding"/>
    <property type="evidence" value="ECO:0007669"/>
    <property type="project" value="UniProtKB-KW"/>
</dbReference>
<evidence type="ECO:0000256" key="5">
    <source>
        <dbReference type="ARBA" id="ARBA00023049"/>
    </source>
</evidence>
<keyword evidence="7" id="KW-1133">Transmembrane helix</keyword>
<evidence type="ECO:0000256" key="4">
    <source>
        <dbReference type="ARBA" id="ARBA00022833"/>
    </source>
</evidence>
<keyword evidence="5 6" id="KW-0482">Metalloprotease</keyword>
<evidence type="ECO:0000256" key="1">
    <source>
        <dbReference type="ARBA" id="ARBA00022670"/>
    </source>
</evidence>
<evidence type="ECO:0000256" key="8">
    <source>
        <dbReference type="SAM" id="SignalP"/>
    </source>
</evidence>
<accession>A0A345XRY5</accession>
<protein>
    <submittedName>
        <fullName evidence="10">M56 family peptidase</fullName>
    </submittedName>
</protein>
<feature type="transmembrane region" description="Helical" evidence="7">
    <location>
        <begin position="35"/>
        <end position="57"/>
    </location>
</feature>
<dbReference type="GO" id="GO:0004222">
    <property type="term" value="F:metalloendopeptidase activity"/>
    <property type="evidence" value="ECO:0007669"/>
    <property type="project" value="InterPro"/>
</dbReference>
<proteinExistence type="inferred from homology"/>
<dbReference type="PANTHER" id="PTHR34978:SF3">
    <property type="entry name" value="SLR0241 PROTEIN"/>
    <property type="match status" value="1"/>
</dbReference>
<evidence type="ECO:0000256" key="7">
    <source>
        <dbReference type="SAM" id="Phobius"/>
    </source>
</evidence>